<protein>
    <submittedName>
        <fullName evidence="2">DUF190 domain-containing protein</fullName>
    </submittedName>
</protein>
<dbReference type="Gene3D" id="3.30.70.120">
    <property type="match status" value="1"/>
</dbReference>
<evidence type="ECO:0000256" key="1">
    <source>
        <dbReference type="ARBA" id="ARBA00010554"/>
    </source>
</evidence>
<comment type="caution">
    <text evidence="2">The sequence shown here is derived from an EMBL/GenBank/DDBJ whole genome shotgun (WGS) entry which is preliminary data.</text>
</comment>
<reference evidence="3" key="1">
    <citation type="journal article" date="2019" name="Int. J. Syst. Evol. Microbiol.">
        <title>The Global Catalogue of Microorganisms (GCM) 10K type strain sequencing project: providing services to taxonomists for standard genome sequencing and annotation.</title>
        <authorList>
            <consortium name="The Broad Institute Genomics Platform"/>
            <consortium name="The Broad Institute Genome Sequencing Center for Infectious Disease"/>
            <person name="Wu L."/>
            <person name="Ma J."/>
        </authorList>
    </citation>
    <scope>NUCLEOTIDE SEQUENCE [LARGE SCALE GENOMIC DNA]</scope>
    <source>
        <strain evidence="3">CCUG 58938</strain>
    </source>
</reference>
<evidence type="ECO:0000313" key="2">
    <source>
        <dbReference type="EMBL" id="MFD1000316.1"/>
    </source>
</evidence>
<comment type="similarity">
    <text evidence="1">Belongs to the UPF0166 family.</text>
</comment>
<dbReference type="RefSeq" id="WP_377579720.1">
    <property type="nucleotide sequence ID" value="NZ_JBHTKA010000004.1"/>
</dbReference>
<dbReference type="InterPro" id="IPR011322">
    <property type="entry name" value="N-reg_PII-like_a/b"/>
</dbReference>
<name>A0ABW3K4E4_9BACT</name>
<sequence length="99" mass="11500">MVKAEIYIDLERIHGDQSLHDFVMKFLLEHDIAGATSFSAYAGFGKHHRIKRPNELFSFDEPPVLISFIDEEQKVRSVIKKLREYLKGGLIIIQKIEML</sequence>
<dbReference type="Pfam" id="PF02641">
    <property type="entry name" value="DUF190"/>
    <property type="match status" value="1"/>
</dbReference>
<dbReference type="PANTHER" id="PTHR35983:SF1">
    <property type="entry name" value="UPF0166 PROTEIN TM_0021"/>
    <property type="match status" value="1"/>
</dbReference>
<organism evidence="2 3">
    <name type="scientific">Ohtaekwangia kribbensis</name>
    <dbReference type="NCBI Taxonomy" id="688913"/>
    <lineage>
        <taxon>Bacteria</taxon>
        <taxon>Pseudomonadati</taxon>
        <taxon>Bacteroidota</taxon>
        <taxon>Cytophagia</taxon>
        <taxon>Cytophagales</taxon>
        <taxon>Fulvivirgaceae</taxon>
        <taxon>Ohtaekwangia</taxon>
    </lineage>
</organism>
<gene>
    <name evidence="2" type="ORF">ACFQ21_13420</name>
</gene>
<dbReference type="SUPFAM" id="SSF54913">
    <property type="entry name" value="GlnB-like"/>
    <property type="match status" value="1"/>
</dbReference>
<dbReference type="Proteomes" id="UP001597112">
    <property type="component" value="Unassembled WGS sequence"/>
</dbReference>
<keyword evidence="3" id="KW-1185">Reference proteome</keyword>
<proteinExistence type="inferred from homology"/>
<dbReference type="PANTHER" id="PTHR35983">
    <property type="entry name" value="UPF0166 PROTEIN TM_0021"/>
    <property type="match status" value="1"/>
</dbReference>
<dbReference type="InterPro" id="IPR003793">
    <property type="entry name" value="UPF0166"/>
</dbReference>
<dbReference type="EMBL" id="JBHTKA010000004">
    <property type="protein sequence ID" value="MFD1000316.1"/>
    <property type="molecule type" value="Genomic_DNA"/>
</dbReference>
<dbReference type="InterPro" id="IPR015867">
    <property type="entry name" value="N-reg_PII/ATP_PRibTrfase_C"/>
</dbReference>
<evidence type="ECO:0000313" key="3">
    <source>
        <dbReference type="Proteomes" id="UP001597112"/>
    </source>
</evidence>
<accession>A0ABW3K4E4</accession>